<gene>
    <name evidence="1" type="ORF">AVEN_94872_1</name>
</gene>
<protein>
    <submittedName>
        <fullName evidence="1">Uncharacterized protein</fullName>
    </submittedName>
</protein>
<comment type="caution">
    <text evidence="1">The sequence shown here is derived from an EMBL/GenBank/DDBJ whole genome shotgun (WGS) entry which is preliminary data.</text>
</comment>
<evidence type="ECO:0000313" key="1">
    <source>
        <dbReference type="EMBL" id="GBM74319.1"/>
    </source>
</evidence>
<organism evidence="1 2">
    <name type="scientific">Araneus ventricosus</name>
    <name type="common">Orbweaver spider</name>
    <name type="synonym">Epeira ventricosa</name>
    <dbReference type="NCBI Taxonomy" id="182803"/>
    <lineage>
        <taxon>Eukaryota</taxon>
        <taxon>Metazoa</taxon>
        <taxon>Ecdysozoa</taxon>
        <taxon>Arthropoda</taxon>
        <taxon>Chelicerata</taxon>
        <taxon>Arachnida</taxon>
        <taxon>Araneae</taxon>
        <taxon>Araneomorphae</taxon>
        <taxon>Entelegynae</taxon>
        <taxon>Araneoidea</taxon>
        <taxon>Araneidae</taxon>
        <taxon>Araneus</taxon>
    </lineage>
</organism>
<evidence type="ECO:0000313" key="2">
    <source>
        <dbReference type="Proteomes" id="UP000499080"/>
    </source>
</evidence>
<name>A0A4Y2IAL4_ARAVE</name>
<keyword evidence="2" id="KW-1185">Reference proteome</keyword>
<proteinExistence type="predicted"/>
<dbReference type="Proteomes" id="UP000499080">
    <property type="component" value="Unassembled WGS sequence"/>
</dbReference>
<dbReference type="AlphaFoldDB" id="A0A4Y2IAL4"/>
<reference evidence="1 2" key="1">
    <citation type="journal article" date="2019" name="Sci. Rep.">
        <title>Orb-weaving spider Araneus ventricosus genome elucidates the spidroin gene catalogue.</title>
        <authorList>
            <person name="Kono N."/>
            <person name="Nakamura H."/>
            <person name="Ohtoshi R."/>
            <person name="Moran D.A.P."/>
            <person name="Shinohara A."/>
            <person name="Yoshida Y."/>
            <person name="Fujiwara M."/>
            <person name="Mori M."/>
            <person name="Tomita M."/>
            <person name="Arakawa K."/>
        </authorList>
    </citation>
    <scope>NUCLEOTIDE SEQUENCE [LARGE SCALE GENOMIC DNA]</scope>
</reference>
<dbReference type="EMBL" id="BGPR01262020">
    <property type="protein sequence ID" value="GBM74319.1"/>
    <property type="molecule type" value="Genomic_DNA"/>
</dbReference>
<sequence>MCGGVRNTSWSWEMCGGVRNVSRSWGVGNVSRSWAMRCGYEQCDRLWYECVVIMDNASEIVSMGMCGGEWRKTLSTLFAAWIICEEKFG</sequence>
<accession>A0A4Y2IAL4</accession>